<sequence>TQGQYKEYPQKTGVTEQATPNQVLFQNFPEEMAGIHAIQTTIVCTSFSSTCVCLQVLLGSPCPCPSVWSTLTCLCMPSLETKPTDRAKTALSPTTELNEVDPTAVSPAPRYGTHKVGGSGWHQVLLYLQ</sequence>
<dbReference type="AlphaFoldDB" id="A0A8J6AW81"/>
<keyword evidence="2" id="KW-1185">Reference proteome</keyword>
<comment type="caution">
    <text evidence="1">The sequence shown here is derived from an EMBL/GenBank/DDBJ whole genome shotgun (WGS) entry which is preliminary data.</text>
</comment>
<evidence type="ECO:0000313" key="1">
    <source>
        <dbReference type="EMBL" id="KAG8524295.1"/>
    </source>
</evidence>
<proteinExistence type="predicted"/>
<accession>A0A8J6AW81</accession>
<dbReference type="EMBL" id="JAGFMF010011390">
    <property type="protein sequence ID" value="KAG8524295.1"/>
    <property type="molecule type" value="Genomic_DNA"/>
</dbReference>
<protein>
    <submittedName>
        <fullName evidence="1">Uncharacterized protein</fullName>
    </submittedName>
</protein>
<feature type="non-terminal residue" evidence="1">
    <location>
        <position position="1"/>
    </location>
</feature>
<name>A0A8J6AW81_GALPY</name>
<evidence type="ECO:0000313" key="2">
    <source>
        <dbReference type="Proteomes" id="UP000700334"/>
    </source>
</evidence>
<reference evidence="1" key="1">
    <citation type="journal article" date="2021" name="Evol. Appl.">
        <title>The genome of the Pyrenean desman and the effects of bottlenecks and inbreeding on the genomic landscape of an endangered species.</title>
        <authorList>
            <person name="Escoda L."/>
            <person name="Castresana J."/>
        </authorList>
    </citation>
    <scope>NUCLEOTIDE SEQUENCE</scope>
    <source>
        <strain evidence="1">IBE-C5619</strain>
    </source>
</reference>
<gene>
    <name evidence="1" type="ORF">J0S82_009584</name>
</gene>
<organism evidence="1 2">
    <name type="scientific">Galemys pyrenaicus</name>
    <name type="common">Iberian desman</name>
    <name type="synonym">Pyrenean desman</name>
    <dbReference type="NCBI Taxonomy" id="202257"/>
    <lineage>
        <taxon>Eukaryota</taxon>
        <taxon>Metazoa</taxon>
        <taxon>Chordata</taxon>
        <taxon>Craniata</taxon>
        <taxon>Vertebrata</taxon>
        <taxon>Euteleostomi</taxon>
        <taxon>Mammalia</taxon>
        <taxon>Eutheria</taxon>
        <taxon>Laurasiatheria</taxon>
        <taxon>Eulipotyphla</taxon>
        <taxon>Talpidae</taxon>
        <taxon>Galemys</taxon>
    </lineage>
</organism>
<dbReference type="Proteomes" id="UP000700334">
    <property type="component" value="Unassembled WGS sequence"/>
</dbReference>